<keyword evidence="2" id="KW-0808">Transferase</keyword>
<sequence>MERLRPVWPQEFNRVIFVDPRLPHMGGRSTYMETISEALSTAGVAVTHVSLWPGTSPAKFPTVVVFRRERLHAGPLLRGNGNPMKRLWALPFVAFKRMDRLWALRRFRRFISGLGSDTIVVFTDVKSRMVLKESGFTRKESGPVFIGQHHTSFDALKYETWLCEALPENFADMDAITALTPQDAAQLEQLTGVPCYHLRNPLPGGIIPGTSHGPIAVALVRFTWEKQIDVMIRSFVAATASPDLGHWKLLIYGEGDLYEQMETYIRELGVGGRVMLMGRTDDAAAALRPASLNLLTSRFEGFGLTILEAAAAGVPSVVFDCSPGVRSLVRPDTGYLVPENDEEAYAEALREAMRDNSERNRRGVLASRMSAEYAPERVVDDFGKIAVAAAGDHPRSRRTEQP</sequence>
<organism evidence="2">
    <name type="scientific">bioreactor metagenome</name>
    <dbReference type="NCBI Taxonomy" id="1076179"/>
    <lineage>
        <taxon>unclassified sequences</taxon>
        <taxon>metagenomes</taxon>
        <taxon>ecological metagenomes</taxon>
    </lineage>
</organism>
<protein>
    <submittedName>
        <fullName evidence="2">Glycosyltransferase Gtf1</fullName>
        <ecNumber evidence="2">2.4.1.-</ecNumber>
    </submittedName>
</protein>
<accession>A0A644XM82</accession>
<name>A0A644XM82_9ZZZZ</name>
<feature type="domain" description="Glycosyl transferase family 1" evidence="1">
    <location>
        <begin position="214"/>
        <end position="361"/>
    </location>
</feature>
<evidence type="ECO:0000313" key="2">
    <source>
        <dbReference type="EMBL" id="MPM15363.1"/>
    </source>
</evidence>
<comment type="caution">
    <text evidence="2">The sequence shown here is derived from an EMBL/GenBank/DDBJ whole genome shotgun (WGS) entry which is preliminary data.</text>
</comment>
<dbReference type="EMBL" id="VSSQ01002431">
    <property type="protein sequence ID" value="MPM15363.1"/>
    <property type="molecule type" value="Genomic_DNA"/>
</dbReference>
<dbReference type="Pfam" id="PF00534">
    <property type="entry name" value="Glycos_transf_1"/>
    <property type="match status" value="1"/>
</dbReference>
<reference evidence="2" key="1">
    <citation type="submission" date="2019-08" db="EMBL/GenBank/DDBJ databases">
        <authorList>
            <person name="Kucharzyk K."/>
            <person name="Murdoch R.W."/>
            <person name="Higgins S."/>
            <person name="Loffler F."/>
        </authorList>
    </citation>
    <scope>NUCLEOTIDE SEQUENCE</scope>
</reference>
<keyword evidence="2" id="KW-0328">Glycosyltransferase</keyword>
<evidence type="ECO:0000259" key="1">
    <source>
        <dbReference type="Pfam" id="PF00534"/>
    </source>
</evidence>
<dbReference type="PANTHER" id="PTHR12526:SF627">
    <property type="entry name" value="D-RHAMNOSYLTRANSFERASE WBPZ"/>
    <property type="match status" value="1"/>
</dbReference>
<dbReference type="InterPro" id="IPR001296">
    <property type="entry name" value="Glyco_trans_1"/>
</dbReference>
<gene>
    <name evidence="2" type="primary">gtf1_25</name>
    <name evidence="2" type="ORF">SDC9_61732</name>
</gene>
<dbReference type="SUPFAM" id="SSF53756">
    <property type="entry name" value="UDP-Glycosyltransferase/glycogen phosphorylase"/>
    <property type="match status" value="1"/>
</dbReference>
<dbReference type="EC" id="2.4.1.-" evidence="2"/>
<dbReference type="Gene3D" id="3.40.50.2000">
    <property type="entry name" value="Glycogen Phosphorylase B"/>
    <property type="match status" value="2"/>
</dbReference>
<dbReference type="PANTHER" id="PTHR12526">
    <property type="entry name" value="GLYCOSYLTRANSFERASE"/>
    <property type="match status" value="1"/>
</dbReference>
<dbReference type="AlphaFoldDB" id="A0A644XM82"/>
<proteinExistence type="predicted"/>
<dbReference type="GO" id="GO:0016757">
    <property type="term" value="F:glycosyltransferase activity"/>
    <property type="evidence" value="ECO:0007669"/>
    <property type="project" value="UniProtKB-KW"/>
</dbReference>